<dbReference type="Gene3D" id="3.40.50.140">
    <property type="match status" value="1"/>
</dbReference>
<dbReference type="InterPro" id="IPR006171">
    <property type="entry name" value="TOPRIM_dom"/>
</dbReference>
<dbReference type="EC" id="5.6.2.1" evidence="3"/>
<dbReference type="GO" id="GO:0043597">
    <property type="term" value="C:cytoplasmic replication fork"/>
    <property type="evidence" value="ECO:0007669"/>
    <property type="project" value="TreeGrafter"/>
</dbReference>
<dbReference type="Gene3D" id="2.70.20.10">
    <property type="entry name" value="Topoisomerase I, domain 3"/>
    <property type="match status" value="1"/>
</dbReference>
<dbReference type="GO" id="GO:0003677">
    <property type="term" value="F:DNA binding"/>
    <property type="evidence" value="ECO:0007669"/>
    <property type="project" value="UniProtKB-KW"/>
</dbReference>
<evidence type="ECO:0000256" key="8">
    <source>
        <dbReference type="ARBA" id="ARBA00031985"/>
    </source>
</evidence>
<accession>A0A075LNT9</accession>
<dbReference type="SMART" id="SM00493">
    <property type="entry name" value="TOPRIM"/>
    <property type="match status" value="1"/>
</dbReference>
<dbReference type="GO" id="GO:0006281">
    <property type="term" value="P:DNA repair"/>
    <property type="evidence" value="ECO:0007669"/>
    <property type="project" value="TreeGrafter"/>
</dbReference>
<dbReference type="InterPro" id="IPR000380">
    <property type="entry name" value="Topo_IA"/>
</dbReference>
<comment type="similarity">
    <text evidence="2">Belongs to the type IA topoisomerase family.</text>
</comment>
<dbReference type="Gene3D" id="1.10.290.10">
    <property type="entry name" value="Topoisomerase I, domain 4"/>
    <property type="match status" value="1"/>
</dbReference>
<dbReference type="PROSITE" id="PS50880">
    <property type="entry name" value="TOPRIM"/>
    <property type="match status" value="1"/>
</dbReference>
<dbReference type="InterPro" id="IPR013826">
    <property type="entry name" value="Topo_IA_cen_sub3"/>
</dbReference>
<evidence type="ECO:0000313" key="13">
    <source>
        <dbReference type="EMBL" id="AIF68380.1"/>
    </source>
</evidence>
<dbReference type="Pfam" id="PF01131">
    <property type="entry name" value="Topoisom_bac"/>
    <property type="match status" value="1"/>
</dbReference>
<reference evidence="13 14" key="1">
    <citation type="submission" date="2014-07" db="EMBL/GenBank/DDBJ databases">
        <title>Complete genome sequence of a moderately halophilic bacterium Terribacillus aidingensis MP602, isolated from Cryptomeria fortunei in Tianmu mountain in China.</title>
        <authorList>
            <person name="Wang Y."/>
            <person name="Lu P."/>
            <person name="Zhang L."/>
        </authorList>
    </citation>
    <scope>NUCLEOTIDE SEQUENCE [LARGE SCALE GENOMIC DNA]</scope>
    <source>
        <strain evidence="13 14">MP602</strain>
        <plasmid evidence="13 14">pT1</plasmid>
    </source>
</reference>
<dbReference type="RefSeq" id="WP_041592301.1">
    <property type="nucleotide sequence ID" value="NZ_CP008877.1"/>
</dbReference>
<feature type="domain" description="Toprim" evidence="11">
    <location>
        <begin position="2"/>
        <end position="138"/>
    </location>
</feature>
<dbReference type="GO" id="GO:0006310">
    <property type="term" value="P:DNA recombination"/>
    <property type="evidence" value="ECO:0007669"/>
    <property type="project" value="TreeGrafter"/>
</dbReference>
<evidence type="ECO:0000256" key="1">
    <source>
        <dbReference type="ARBA" id="ARBA00000213"/>
    </source>
</evidence>
<keyword evidence="5" id="KW-0238">DNA-binding</keyword>
<dbReference type="PANTHER" id="PTHR11390:SF21">
    <property type="entry name" value="DNA TOPOISOMERASE 3-ALPHA"/>
    <property type="match status" value="1"/>
</dbReference>
<evidence type="ECO:0000256" key="6">
    <source>
        <dbReference type="ARBA" id="ARBA00023235"/>
    </source>
</evidence>
<feature type="domain" description="Topo IA-type catalytic" evidence="12">
    <location>
        <begin position="155"/>
        <end position="574"/>
    </location>
</feature>
<dbReference type="InterPro" id="IPR013497">
    <property type="entry name" value="Topo_IA_cen"/>
</dbReference>
<dbReference type="PRINTS" id="PR00417">
    <property type="entry name" value="PRTPISMRASEI"/>
</dbReference>
<dbReference type="InterPro" id="IPR013825">
    <property type="entry name" value="Topo_IA_cen_sub2"/>
</dbReference>
<dbReference type="InterPro" id="IPR034144">
    <property type="entry name" value="TOPRIM_TopoIII"/>
</dbReference>
<dbReference type="CDD" id="cd03362">
    <property type="entry name" value="TOPRIM_TopoIA_TopoIII"/>
    <property type="match status" value="1"/>
</dbReference>
<evidence type="ECO:0000256" key="9">
    <source>
        <dbReference type="ARBA" id="ARBA00032235"/>
    </source>
</evidence>
<evidence type="ECO:0000256" key="2">
    <source>
        <dbReference type="ARBA" id="ARBA00009446"/>
    </source>
</evidence>
<dbReference type="InterPro" id="IPR003601">
    <property type="entry name" value="Topo_IA_2"/>
</dbReference>
<dbReference type="AlphaFoldDB" id="A0A075LNT9"/>
<dbReference type="GO" id="GO:0006265">
    <property type="term" value="P:DNA topological change"/>
    <property type="evidence" value="ECO:0007669"/>
    <property type="project" value="InterPro"/>
</dbReference>
<dbReference type="PROSITE" id="PS00396">
    <property type="entry name" value="TOPO_IA_1"/>
    <property type="match status" value="1"/>
</dbReference>
<dbReference type="SMART" id="SM00436">
    <property type="entry name" value="TOP1Bc"/>
    <property type="match status" value="1"/>
</dbReference>
<protein>
    <recommendedName>
        <fullName evidence="3">DNA topoisomerase</fullName>
        <ecNumber evidence="3">5.6.2.1</ecNumber>
    </recommendedName>
    <alternativeName>
        <fullName evidence="10">Omega-protein</fullName>
    </alternativeName>
    <alternativeName>
        <fullName evidence="9">Relaxing enzyme</fullName>
    </alternativeName>
    <alternativeName>
        <fullName evidence="7">Swivelase</fullName>
    </alternativeName>
    <alternativeName>
        <fullName evidence="8">Untwisting enzyme</fullName>
    </alternativeName>
</protein>
<evidence type="ECO:0000256" key="3">
    <source>
        <dbReference type="ARBA" id="ARBA00012891"/>
    </source>
</evidence>
<keyword evidence="4" id="KW-0799">Topoisomerase</keyword>
<dbReference type="InterPro" id="IPR003602">
    <property type="entry name" value="Topo_IA_DNA-bd_dom"/>
</dbReference>
<evidence type="ECO:0000256" key="4">
    <source>
        <dbReference type="ARBA" id="ARBA00023029"/>
    </source>
</evidence>
<keyword evidence="6" id="KW-0413">Isomerase</keyword>
<dbReference type="GO" id="GO:0003917">
    <property type="term" value="F:DNA topoisomerase type I (single strand cut, ATP-independent) activity"/>
    <property type="evidence" value="ECO:0007669"/>
    <property type="project" value="UniProtKB-EC"/>
</dbReference>
<dbReference type="Proteomes" id="UP000027980">
    <property type="component" value="Plasmid pT1"/>
</dbReference>
<organism evidence="13 14">
    <name type="scientific">Terribacillus saccharophilus</name>
    <dbReference type="NCBI Taxonomy" id="361277"/>
    <lineage>
        <taxon>Bacteria</taxon>
        <taxon>Bacillati</taxon>
        <taxon>Bacillota</taxon>
        <taxon>Bacilli</taxon>
        <taxon>Bacillales</taxon>
        <taxon>Bacillaceae</taxon>
        <taxon>Terribacillus</taxon>
    </lineage>
</organism>
<dbReference type="PROSITE" id="PS52039">
    <property type="entry name" value="TOPO_IA_2"/>
    <property type="match status" value="1"/>
</dbReference>
<dbReference type="Gene3D" id="1.10.460.10">
    <property type="entry name" value="Topoisomerase I, domain 2"/>
    <property type="match status" value="1"/>
</dbReference>
<evidence type="ECO:0000256" key="5">
    <source>
        <dbReference type="ARBA" id="ARBA00023125"/>
    </source>
</evidence>
<dbReference type="InterPro" id="IPR013824">
    <property type="entry name" value="Topo_IA_cen_sub1"/>
</dbReference>
<evidence type="ECO:0000259" key="12">
    <source>
        <dbReference type="PROSITE" id="PS52039"/>
    </source>
</evidence>
<evidence type="ECO:0000259" key="11">
    <source>
        <dbReference type="PROSITE" id="PS50880"/>
    </source>
</evidence>
<evidence type="ECO:0000256" key="7">
    <source>
        <dbReference type="ARBA" id="ARBA00030003"/>
    </source>
</evidence>
<proteinExistence type="inferred from homology"/>
<comment type="catalytic activity">
    <reaction evidence="1">
        <text>ATP-independent breakage of single-stranded DNA, followed by passage and rejoining.</text>
        <dbReference type="EC" id="5.6.2.1"/>
    </reaction>
</comment>
<dbReference type="InterPro" id="IPR023405">
    <property type="entry name" value="Topo_IA_core_domain"/>
</dbReference>
<dbReference type="OrthoDB" id="9803554at2"/>
<dbReference type="Pfam" id="PF01751">
    <property type="entry name" value="Toprim"/>
    <property type="match status" value="1"/>
</dbReference>
<name>A0A075LNT9_9BACI</name>
<evidence type="ECO:0000313" key="14">
    <source>
        <dbReference type="Proteomes" id="UP000027980"/>
    </source>
</evidence>
<gene>
    <name evidence="13" type="ORF">GZ22_18250</name>
</gene>
<dbReference type="SUPFAM" id="SSF56712">
    <property type="entry name" value="Prokaryotic type I DNA topoisomerase"/>
    <property type="match status" value="1"/>
</dbReference>
<dbReference type="KEGG" id="tap:GZ22_18250"/>
<evidence type="ECO:0000256" key="10">
    <source>
        <dbReference type="ARBA" id="ARBA00032877"/>
    </source>
</evidence>
<sequence length="680" mass="76108">MSHLFVCEKPSVASDLATAISGGYEKAQGYLIGKDGKIFTYAFGHLVSCVSPETINEDWGWRGNVHKLPFFKKDIPLAVIDNPGVKKQYNVVVSLMKKADLIYIATDAGREGEHIFRKIYDLSGVKKPLKRLWIQDMTQEGLQKAFHNAKDGAEYEGLAMAGKLREESDLMIGMNATMMVTKLSKSSKVLSLGRVQTPTLAMVVSRDKTIENFSKVVHYTIAAMDKNDEKYELVLDKDTHLPKGEAQIILDSCSNRTNFSITSNLKDEKPQKLFSLTELQKHMNKKYKWGAEHTLNMTQKLYEKKVVTYPRTNSQYIANGSELPALLQKHRGNEIVDTIVSEGYEMEASFINPAKVTDHEAIIITSKVAENLAGDEAILYDVIQTRFLAAFYPYAQKEETVAIFKDGEHTFKAKESVLVKLGWKALYGETLQEASLKHTDLSDVGEYMLVEKETKPPQRYTEGTLLNDMEHAAKFLEGTADKQVIRTVEGIGTSATRAAIIEKLVERGFIEKKKNQIISTPLGRELIGMMPADFSLYSVQLTAFFESMLAQIEQNELSPTVFYEELEGLVQQTAREIKGNVKTLASAKPATKAVIAECPKCKKPIYENGKGYSCSGYKEGCKITVWKNGLAKLGKSNITKNEAIKLLSGKVVKVTLKSKRGSWKAEVKHNIENNWIEFAE</sequence>
<dbReference type="PANTHER" id="PTHR11390">
    <property type="entry name" value="PROKARYOTIC DNA TOPOISOMERASE"/>
    <property type="match status" value="1"/>
</dbReference>
<geneLocation type="plasmid" evidence="13 14">
    <name>pT1</name>
</geneLocation>
<dbReference type="CDD" id="cd00186">
    <property type="entry name" value="TOP1Ac"/>
    <property type="match status" value="1"/>
</dbReference>
<dbReference type="HOGENOM" id="CLU_002929_5_2_9"/>
<dbReference type="SMART" id="SM00437">
    <property type="entry name" value="TOP1Ac"/>
    <property type="match status" value="1"/>
</dbReference>
<dbReference type="EMBL" id="CP008877">
    <property type="protein sequence ID" value="AIF68380.1"/>
    <property type="molecule type" value="Genomic_DNA"/>
</dbReference>
<dbReference type="GeneID" id="34223407"/>
<keyword evidence="13" id="KW-0614">Plasmid</keyword>
<dbReference type="InterPro" id="IPR023406">
    <property type="entry name" value="Topo_IA_AS"/>
</dbReference>